<evidence type="ECO:0000313" key="1">
    <source>
        <dbReference type="EMBL" id="KAK2021118.1"/>
    </source>
</evidence>
<evidence type="ECO:0000313" key="2">
    <source>
        <dbReference type="Proteomes" id="UP001232148"/>
    </source>
</evidence>
<comment type="caution">
    <text evidence="1">The sequence shown here is derived from an EMBL/GenBank/DDBJ whole genome shotgun (WGS) entry which is preliminary data.</text>
</comment>
<name>A0AAD9LWS0_9PEZI</name>
<protein>
    <submittedName>
        <fullName evidence="1">Uncharacterized protein</fullName>
    </submittedName>
</protein>
<dbReference type="AlphaFoldDB" id="A0AAD9LWS0"/>
<reference evidence="1" key="1">
    <citation type="submission" date="2021-06" db="EMBL/GenBank/DDBJ databases">
        <title>Comparative genomics, transcriptomics and evolutionary studies reveal genomic signatures of adaptation to plant cell wall in hemibiotrophic fungi.</title>
        <authorList>
            <consortium name="DOE Joint Genome Institute"/>
            <person name="Baroncelli R."/>
            <person name="Diaz J.F."/>
            <person name="Benocci T."/>
            <person name="Peng M."/>
            <person name="Battaglia E."/>
            <person name="Haridas S."/>
            <person name="Andreopoulos W."/>
            <person name="Labutti K."/>
            <person name="Pangilinan J."/>
            <person name="Floch G.L."/>
            <person name="Makela M.R."/>
            <person name="Henrissat B."/>
            <person name="Grigoriev I.V."/>
            <person name="Crouch J.A."/>
            <person name="De Vries R.P."/>
            <person name="Sukno S.A."/>
            <person name="Thon M.R."/>
        </authorList>
    </citation>
    <scope>NUCLEOTIDE SEQUENCE</scope>
    <source>
        <strain evidence="1">MAFF235873</strain>
    </source>
</reference>
<organism evidence="1 2">
    <name type="scientific">Colletotrichum zoysiae</name>
    <dbReference type="NCBI Taxonomy" id="1216348"/>
    <lineage>
        <taxon>Eukaryota</taxon>
        <taxon>Fungi</taxon>
        <taxon>Dikarya</taxon>
        <taxon>Ascomycota</taxon>
        <taxon>Pezizomycotina</taxon>
        <taxon>Sordariomycetes</taxon>
        <taxon>Hypocreomycetidae</taxon>
        <taxon>Glomerellales</taxon>
        <taxon>Glomerellaceae</taxon>
        <taxon>Colletotrichum</taxon>
        <taxon>Colletotrichum graminicola species complex</taxon>
    </lineage>
</organism>
<dbReference type="Proteomes" id="UP001232148">
    <property type="component" value="Unassembled WGS sequence"/>
</dbReference>
<gene>
    <name evidence="1" type="ORF">LX32DRAFT_632150</name>
</gene>
<accession>A0AAD9LWS0</accession>
<sequence length="99" mass="11414">MSVTQLINDKTLAVLNRYFDEWRKLNPGAQIPVTFTFTPSSPLWPSLESTPFIKAAKWTFDGTGKTVGSIYISPKKGFRNPFHWRFYGATMSCHLEQRR</sequence>
<dbReference type="EMBL" id="MU843135">
    <property type="protein sequence ID" value="KAK2021118.1"/>
    <property type="molecule type" value="Genomic_DNA"/>
</dbReference>
<keyword evidence="2" id="KW-1185">Reference proteome</keyword>
<proteinExistence type="predicted"/>